<comment type="caution">
    <text evidence="2">The sequence shown here is derived from an EMBL/GenBank/DDBJ whole genome shotgun (WGS) entry which is preliminary data.</text>
</comment>
<feature type="transmembrane region" description="Helical" evidence="1">
    <location>
        <begin position="20"/>
        <end position="41"/>
    </location>
</feature>
<evidence type="ECO:0000313" key="2">
    <source>
        <dbReference type="EMBL" id="RZT91301.1"/>
    </source>
</evidence>
<keyword evidence="1" id="KW-0812">Transmembrane</keyword>
<dbReference type="Proteomes" id="UP000293562">
    <property type="component" value="Unassembled WGS sequence"/>
</dbReference>
<organism evidence="2 3">
    <name type="scientific">Ancylomarina subtilis</name>
    <dbReference type="NCBI Taxonomy" id="1639035"/>
    <lineage>
        <taxon>Bacteria</taxon>
        <taxon>Pseudomonadati</taxon>
        <taxon>Bacteroidota</taxon>
        <taxon>Bacteroidia</taxon>
        <taxon>Marinilabiliales</taxon>
        <taxon>Marinifilaceae</taxon>
        <taxon>Ancylomarina</taxon>
    </lineage>
</organism>
<dbReference type="AlphaFoldDB" id="A0A4Q7V4C0"/>
<dbReference type="EMBL" id="SHKN01000005">
    <property type="protein sequence ID" value="RZT91301.1"/>
    <property type="molecule type" value="Genomic_DNA"/>
</dbReference>
<keyword evidence="1" id="KW-1133">Transmembrane helix</keyword>
<proteinExistence type="predicted"/>
<sequence length="151" mass="17144">MTKSNRKKLEKNISHKKGKAQGLIILGLLVFLAGIIVYGPVLNSDDKMDYSSFEGEIITDSMVCMLRGDIKSRPTLPIEINSKTYWGCCQNCLGKLMRNENNALFALDPFSGQSVDKADAIIRQDPQNNKRVFFFKSNETYNQYLKIINKK</sequence>
<reference evidence="2 3" key="1">
    <citation type="submission" date="2019-02" db="EMBL/GenBank/DDBJ databases">
        <title>Genomic Encyclopedia of Type Strains, Phase IV (KMG-IV): sequencing the most valuable type-strain genomes for metagenomic binning, comparative biology and taxonomic classification.</title>
        <authorList>
            <person name="Goeker M."/>
        </authorList>
    </citation>
    <scope>NUCLEOTIDE SEQUENCE [LARGE SCALE GENOMIC DNA]</scope>
    <source>
        <strain evidence="2 3">DSM 28825</strain>
    </source>
</reference>
<keyword evidence="3" id="KW-1185">Reference proteome</keyword>
<evidence type="ECO:0000256" key="1">
    <source>
        <dbReference type="SAM" id="Phobius"/>
    </source>
</evidence>
<name>A0A4Q7V4C0_9BACT</name>
<gene>
    <name evidence="2" type="ORF">EV201_3115</name>
</gene>
<dbReference type="OrthoDB" id="1122197at2"/>
<protein>
    <recommendedName>
        <fullName evidence="4">TRASH domain-containing protein</fullName>
    </recommendedName>
</protein>
<evidence type="ECO:0008006" key="4">
    <source>
        <dbReference type="Google" id="ProtNLM"/>
    </source>
</evidence>
<keyword evidence="1" id="KW-0472">Membrane</keyword>
<accession>A0A4Q7V4C0</accession>
<evidence type="ECO:0000313" key="3">
    <source>
        <dbReference type="Proteomes" id="UP000293562"/>
    </source>
</evidence>
<dbReference type="RefSeq" id="WP_130308470.1">
    <property type="nucleotide sequence ID" value="NZ_SHKN01000005.1"/>
</dbReference>